<evidence type="ECO:0000256" key="2">
    <source>
        <dbReference type="ARBA" id="ARBA00009082"/>
    </source>
</evidence>
<evidence type="ECO:0000313" key="14">
    <source>
        <dbReference type="Proteomes" id="UP000515152"/>
    </source>
</evidence>
<dbReference type="KEGG" id="char:105910416"/>
<evidence type="ECO:0000256" key="11">
    <source>
        <dbReference type="ARBA" id="ARBA00023273"/>
    </source>
</evidence>
<keyword evidence="10" id="KW-0325">Glycoprotein</keyword>
<evidence type="ECO:0000256" key="4">
    <source>
        <dbReference type="ARBA" id="ARBA00022475"/>
    </source>
</evidence>
<dbReference type="OrthoDB" id="426438at2759"/>
<dbReference type="GO" id="GO:0032880">
    <property type="term" value="P:regulation of protein localization"/>
    <property type="evidence" value="ECO:0007669"/>
    <property type="project" value="TreeGrafter"/>
</dbReference>
<dbReference type="PANTHER" id="PTHR14605">
    <property type="entry name" value="CHST5 PROTEIN"/>
    <property type="match status" value="1"/>
</dbReference>
<keyword evidence="14" id="KW-1185">Reference proteome</keyword>
<protein>
    <recommendedName>
        <fullName evidence="3">Transmembrane protein 231</fullName>
    </recommendedName>
</protein>
<keyword evidence="7 13" id="KW-1133">Transmembrane helix</keyword>
<dbReference type="RefSeq" id="XP_012694588.2">
    <property type="nucleotide sequence ID" value="XM_012839134.3"/>
</dbReference>
<comment type="similarity">
    <text evidence="2">Belongs to the TMEM231 family.</text>
</comment>
<evidence type="ECO:0000256" key="12">
    <source>
        <dbReference type="ARBA" id="ARBA00024803"/>
    </source>
</evidence>
<evidence type="ECO:0000256" key="3">
    <source>
        <dbReference type="ARBA" id="ARBA00015087"/>
    </source>
</evidence>
<reference evidence="15" key="1">
    <citation type="submission" date="2025-08" db="UniProtKB">
        <authorList>
            <consortium name="RefSeq"/>
        </authorList>
    </citation>
    <scope>IDENTIFICATION</scope>
</reference>
<dbReference type="GO" id="GO:0060170">
    <property type="term" value="C:ciliary membrane"/>
    <property type="evidence" value="ECO:0007669"/>
    <property type="project" value="UniProtKB-SubCell"/>
</dbReference>
<dbReference type="AlphaFoldDB" id="A0A6P3WBW6"/>
<evidence type="ECO:0000256" key="9">
    <source>
        <dbReference type="ARBA" id="ARBA00023136"/>
    </source>
</evidence>
<evidence type="ECO:0000256" key="1">
    <source>
        <dbReference type="ARBA" id="ARBA00004272"/>
    </source>
</evidence>
<comment type="function">
    <text evidence="12">Transmembrane component of the tectonic-like complex, a complex localized at the transition zone of primary cilia and acting as a barrier that prevents diffusion of transmembrane proteins between the cilia and plasma membranes. Required for ciliogenesis and sonic hedgehog/SHH signaling.</text>
</comment>
<dbReference type="Pfam" id="PF10149">
    <property type="entry name" value="TM231"/>
    <property type="match status" value="1"/>
</dbReference>
<evidence type="ECO:0000256" key="8">
    <source>
        <dbReference type="ARBA" id="ARBA00023069"/>
    </source>
</evidence>
<evidence type="ECO:0000256" key="6">
    <source>
        <dbReference type="ARBA" id="ARBA00022794"/>
    </source>
</evidence>
<dbReference type="CTD" id="79583"/>
<dbReference type="GeneID" id="105910416"/>
<dbReference type="GO" id="GO:0035869">
    <property type="term" value="C:ciliary transition zone"/>
    <property type="evidence" value="ECO:0007669"/>
    <property type="project" value="TreeGrafter"/>
</dbReference>
<organism evidence="14 15">
    <name type="scientific">Clupea harengus</name>
    <name type="common">Atlantic herring</name>
    <dbReference type="NCBI Taxonomy" id="7950"/>
    <lineage>
        <taxon>Eukaryota</taxon>
        <taxon>Metazoa</taxon>
        <taxon>Chordata</taxon>
        <taxon>Craniata</taxon>
        <taxon>Vertebrata</taxon>
        <taxon>Euteleostomi</taxon>
        <taxon>Actinopterygii</taxon>
        <taxon>Neopterygii</taxon>
        <taxon>Teleostei</taxon>
        <taxon>Clupei</taxon>
        <taxon>Clupeiformes</taxon>
        <taxon>Clupeoidei</taxon>
        <taxon>Clupeidae</taxon>
        <taxon>Clupea</taxon>
    </lineage>
</organism>
<dbReference type="Proteomes" id="UP000515152">
    <property type="component" value="Chromosome 3"/>
</dbReference>
<dbReference type="GO" id="GO:0060271">
    <property type="term" value="P:cilium assembly"/>
    <property type="evidence" value="ECO:0007669"/>
    <property type="project" value="TreeGrafter"/>
</dbReference>
<keyword evidence="9 13" id="KW-0472">Membrane</keyword>
<keyword evidence="11" id="KW-0966">Cell projection</keyword>
<keyword evidence="5 13" id="KW-0812">Transmembrane</keyword>
<evidence type="ECO:0000256" key="5">
    <source>
        <dbReference type="ARBA" id="ARBA00022692"/>
    </source>
</evidence>
<feature type="transmembrane region" description="Helical" evidence="13">
    <location>
        <begin position="32"/>
        <end position="52"/>
    </location>
</feature>
<evidence type="ECO:0000256" key="7">
    <source>
        <dbReference type="ARBA" id="ARBA00022989"/>
    </source>
</evidence>
<feature type="transmembrane region" description="Helical" evidence="13">
    <location>
        <begin position="276"/>
        <end position="292"/>
    </location>
</feature>
<name>A0A6P3WBW6_CLUHA</name>
<accession>A0A6P3WBW6</accession>
<proteinExistence type="inferred from homology"/>
<keyword evidence="6" id="KW-0970">Cilium biogenesis/degradation</keyword>
<keyword evidence="8" id="KW-0969">Cilium</keyword>
<gene>
    <name evidence="15" type="primary">tmem231</name>
</gene>
<sequence length="318" mass="36429">MDNRNHGNVMGFYEVYSHPALIRYKTSVCTKATLFAIAVLCLTYIPPLLVAYRSQGFWLKRSTYEEQPVVRFQYQMLLVTATSTKGDYVAWSTYPSLNNLLGSNLRIPMVSAREEDQNQDGKLDQLNLQLELPLSPEEQVYSIQLLLTFSYQLFRMSTVVMQTLAFVQHSSPVPGSQLFVSGDLRLEQRVPLPHRGLHTAYNISVIDGHSPFASSYDLVKIIGAYHKRNLTTVFSCPSPVWTVGRAPGAPFRISAEVRYPVEVISYRPGFWEMIKFAWIQYVSVLLIFLWVFRRVQDFVFQNQVLPTVPVLPLKQHRA</sequence>
<comment type="subcellular location">
    <subcellularLocation>
        <location evidence="1">Cell projection</location>
        <location evidence="1">Cilium membrane</location>
        <topology evidence="1">Multi-pass membrane protein</topology>
    </subcellularLocation>
</comment>
<evidence type="ECO:0000313" key="15">
    <source>
        <dbReference type="RefSeq" id="XP_012694588.2"/>
    </source>
</evidence>
<dbReference type="PANTHER" id="PTHR14605:SF1">
    <property type="entry name" value="TRANSMEMBRANE PROTEIN 231"/>
    <property type="match status" value="1"/>
</dbReference>
<evidence type="ECO:0000256" key="13">
    <source>
        <dbReference type="SAM" id="Phobius"/>
    </source>
</evidence>
<keyword evidence="4" id="KW-1003">Cell membrane</keyword>
<dbReference type="InterPro" id="IPR019306">
    <property type="entry name" value="TMEM231"/>
</dbReference>
<evidence type="ECO:0000256" key="10">
    <source>
        <dbReference type="ARBA" id="ARBA00023180"/>
    </source>
</evidence>